<evidence type="ECO:0000256" key="1">
    <source>
        <dbReference type="SAM" id="MobiDB-lite"/>
    </source>
</evidence>
<protein>
    <submittedName>
        <fullName evidence="2">Ricin B lectin (PTP6g)</fullName>
    </submittedName>
</protein>
<dbReference type="AlphaFoldDB" id="A0AAX4JF17"/>
<dbReference type="GeneID" id="90542390"/>
<keyword evidence="3" id="KW-1185">Reference proteome</keyword>
<dbReference type="Proteomes" id="UP001334084">
    <property type="component" value="Chromosome 9"/>
</dbReference>
<organism evidence="2 3">
    <name type="scientific">Vairimorpha necatrix</name>
    <dbReference type="NCBI Taxonomy" id="6039"/>
    <lineage>
        <taxon>Eukaryota</taxon>
        <taxon>Fungi</taxon>
        <taxon>Fungi incertae sedis</taxon>
        <taxon>Microsporidia</taxon>
        <taxon>Nosematidae</taxon>
        <taxon>Vairimorpha</taxon>
    </lineage>
</organism>
<gene>
    <name evidence="2" type="ORF">VNE69_09111</name>
</gene>
<evidence type="ECO:0000313" key="3">
    <source>
        <dbReference type="Proteomes" id="UP001334084"/>
    </source>
</evidence>
<sequence>MSDGTAHSVDKSNVNTDDDFFLSGSRKASKQNIWSTKNKKVLSIGDGSKLKYKDSKPNKESQLIGLSLIGPKTFIFRNRDKCVEYDKNSDKYYSKKCSSSDNQKFLLVKDKDESI</sequence>
<feature type="region of interest" description="Disordered" evidence="1">
    <location>
        <begin position="1"/>
        <end position="22"/>
    </location>
</feature>
<reference evidence="2" key="1">
    <citation type="journal article" date="2024" name="BMC Genomics">
        <title>Functional annotation of a divergent genome using sequence and structure-based similarity.</title>
        <authorList>
            <person name="Svedberg D."/>
            <person name="Winiger R.R."/>
            <person name="Berg A."/>
            <person name="Sharma H."/>
            <person name="Tellgren-Roth C."/>
            <person name="Debrunner-Vossbrinck B.A."/>
            <person name="Vossbrinck C.R."/>
            <person name="Barandun J."/>
        </authorList>
    </citation>
    <scope>NUCLEOTIDE SEQUENCE</scope>
    <source>
        <strain evidence="2">Illinois isolate</strain>
    </source>
</reference>
<dbReference type="KEGG" id="vnx:VNE69_09111"/>
<evidence type="ECO:0000313" key="2">
    <source>
        <dbReference type="EMBL" id="WUR04556.1"/>
    </source>
</evidence>
<proteinExistence type="predicted"/>
<dbReference type="EMBL" id="CP142734">
    <property type="protein sequence ID" value="WUR04556.1"/>
    <property type="molecule type" value="Genomic_DNA"/>
</dbReference>
<accession>A0AAX4JF17</accession>
<dbReference type="RefSeq" id="XP_065330701.1">
    <property type="nucleotide sequence ID" value="XM_065474629.1"/>
</dbReference>
<name>A0AAX4JF17_9MICR</name>